<organism evidence="6 7">
    <name type="scientific">Tumebacillus avium</name>
    <dbReference type="NCBI Taxonomy" id="1903704"/>
    <lineage>
        <taxon>Bacteria</taxon>
        <taxon>Bacillati</taxon>
        <taxon>Bacillota</taxon>
        <taxon>Bacilli</taxon>
        <taxon>Bacillales</taxon>
        <taxon>Alicyclobacillaceae</taxon>
        <taxon>Tumebacillus</taxon>
    </lineage>
</organism>
<dbReference type="SUPFAM" id="SSF46689">
    <property type="entry name" value="Homeodomain-like"/>
    <property type="match status" value="1"/>
</dbReference>
<dbReference type="KEGG" id="tum:CBW65_21005"/>
<sequence length="192" mass="21105">MAKKKVERGDLMTATERLLVERGYDGFNFSLLSERLGVGRSTLYDHFSNKDDLIAAYMTDAMAGIIAECESLRAEDEALLQIKGMIRIFHTHSQLHQIVQLIPALKAAGAASEKVAQALAAVQEDHQWLAELMTAALETAQGQNAIRRDVPTAMIAALLFQSVLLPNPEGLQAGRWSEQIFDLLYGGLQVPN</sequence>
<keyword evidence="3" id="KW-0804">Transcription</keyword>
<dbReference type="InterPro" id="IPR050109">
    <property type="entry name" value="HTH-type_TetR-like_transc_reg"/>
</dbReference>
<name>A0A1Y0IRV8_9BACL</name>
<dbReference type="EMBL" id="CP021434">
    <property type="protein sequence ID" value="ARU63177.1"/>
    <property type="molecule type" value="Genomic_DNA"/>
</dbReference>
<dbReference type="Proteomes" id="UP000195437">
    <property type="component" value="Chromosome"/>
</dbReference>
<keyword evidence="7" id="KW-1185">Reference proteome</keyword>
<proteinExistence type="predicted"/>
<feature type="DNA-binding region" description="H-T-H motif" evidence="4">
    <location>
        <begin position="28"/>
        <end position="47"/>
    </location>
</feature>
<dbReference type="Pfam" id="PF00440">
    <property type="entry name" value="TetR_N"/>
    <property type="match status" value="1"/>
</dbReference>
<dbReference type="GO" id="GO:0000976">
    <property type="term" value="F:transcription cis-regulatory region binding"/>
    <property type="evidence" value="ECO:0007669"/>
    <property type="project" value="TreeGrafter"/>
</dbReference>
<evidence type="ECO:0000313" key="7">
    <source>
        <dbReference type="Proteomes" id="UP000195437"/>
    </source>
</evidence>
<keyword evidence="2 4" id="KW-0238">DNA-binding</keyword>
<dbReference type="PROSITE" id="PS50977">
    <property type="entry name" value="HTH_TETR_2"/>
    <property type="match status" value="1"/>
</dbReference>
<dbReference type="InterPro" id="IPR001647">
    <property type="entry name" value="HTH_TetR"/>
</dbReference>
<evidence type="ECO:0000259" key="5">
    <source>
        <dbReference type="PROSITE" id="PS50977"/>
    </source>
</evidence>
<dbReference type="PRINTS" id="PR00455">
    <property type="entry name" value="HTHTETR"/>
</dbReference>
<keyword evidence="1" id="KW-0805">Transcription regulation</keyword>
<gene>
    <name evidence="6" type="ORF">CBW65_21005</name>
</gene>
<protein>
    <recommendedName>
        <fullName evidence="5">HTH tetR-type domain-containing protein</fullName>
    </recommendedName>
</protein>
<feature type="domain" description="HTH tetR-type" evidence="5">
    <location>
        <begin position="5"/>
        <end position="65"/>
    </location>
</feature>
<evidence type="ECO:0000313" key="6">
    <source>
        <dbReference type="EMBL" id="ARU63177.1"/>
    </source>
</evidence>
<dbReference type="Gene3D" id="1.10.357.10">
    <property type="entry name" value="Tetracycline Repressor, domain 2"/>
    <property type="match status" value="1"/>
</dbReference>
<reference evidence="7" key="1">
    <citation type="submission" date="2017-05" db="EMBL/GenBank/DDBJ databases">
        <authorList>
            <person name="Sung H."/>
        </authorList>
    </citation>
    <scope>NUCLEOTIDE SEQUENCE [LARGE SCALE GENOMIC DNA]</scope>
    <source>
        <strain evidence="7">AR23208</strain>
    </source>
</reference>
<dbReference type="InterPro" id="IPR009057">
    <property type="entry name" value="Homeodomain-like_sf"/>
</dbReference>
<dbReference type="AlphaFoldDB" id="A0A1Y0IRV8"/>
<dbReference type="PANTHER" id="PTHR30055:SF234">
    <property type="entry name" value="HTH-TYPE TRANSCRIPTIONAL REGULATOR BETI"/>
    <property type="match status" value="1"/>
</dbReference>
<dbReference type="PANTHER" id="PTHR30055">
    <property type="entry name" value="HTH-TYPE TRANSCRIPTIONAL REGULATOR RUTR"/>
    <property type="match status" value="1"/>
</dbReference>
<dbReference type="RefSeq" id="WP_087458522.1">
    <property type="nucleotide sequence ID" value="NZ_CP021434.1"/>
</dbReference>
<dbReference type="OrthoDB" id="153047at2"/>
<evidence type="ECO:0000256" key="1">
    <source>
        <dbReference type="ARBA" id="ARBA00023015"/>
    </source>
</evidence>
<dbReference type="GO" id="GO:0003700">
    <property type="term" value="F:DNA-binding transcription factor activity"/>
    <property type="evidence" value="ECO:0007669"/>
    <property type="project" value="TreeGrafter"/>
</dbReference>
<evidence type="ECO:0000256" key="4">
    <source>
        <dbReference type="PROSITE-ProRule" id="PRU00335"/>
    </source>
</evidence>
<evidence type="ECO:0000256" key="3">
    <source>
        <dbReference type="ARBA" id="ARBA00023163"/>
    </source>
</evidence>
<evidence type="ECO:0000256" key="2">
    <source>
        <dbReference type="ARBA" id="ARBA00023125"/>
    </source>
</evidence>
<accession>A0A1Y0IRV8</accession>